<sequence length="67" mass="7442">MLTKLGFTSIFISHDLSVVRYISDRIAVMHKGRIEELGPAASVYHHPASPYTQVLLAASNASIFRKK</sequence>
<protein>
    <recommendedName>
        <fullName evidence="7">Oligopeptide/dipeptide ABC transporter C-terminal domain-containing protein</fullName>
    </recommendedName>
</protein>
<dbReference type="PANTHER" id="PTHR43776">
    <property type="entry name" value="TRANSPORT ATP-BINDING PROTEIN"/>
    <property type="match status" value="1"/>
</dbReference>
<dbReference type="InterPro" id="IPR050319">
    <property type="entry name" value="ABC_transp_ATP-bind"/>
</dbReference>
<comment type="similarity">
    <text evidence="1">Belongs to the ABC transporter superfamily.</text>
</comment>
<evidence type="ECO:0000256" key="1">
    <source>
        <dbReference type="ARBA" id="ARBA00005417"/>
    </source>
</evidence>
<evidence type="ECO:0000256" key="4">
    <source>
        <dbReference type="ARBA" id="ARBA00022840"/>
    </source>
</evidence>
<dbReference type="GO" id="GO:0005524">
    <property type="term" value="F:ATP binding"/>
    <property type="evidence" value="ECO:0007669"/>
    <property type="project" value="UniProtKB-KW"/>
</dbReference>
<accession>A0A5B8VP84</accession>
<dbReference type="KEGG" id="agi:FSB73_17735"/>
<organism evidence="5 6">
    <name type="scientific">Arachidicoccus ginsenosidivorans</name>
    <dbReference type="NCBI Taxonomy" id="496057"/>
    <lineage>
        <taxon>Bacteria</taxon>
        <taxon>Pseudomonadati</taxon>
        <taxon>Bacteroidota</taxon>
        <taxon>Chitinophagia</taxon>
        <taxon>Chitinophagales</taxon>
        <taxon>Chitinophagaceae</taxon>
        <taxon>Arachidicoccus</taxon>
    </lineage>
</organism>
<evidence type="ECO:0000313" key="6">
    <source>
        <dbReference type="Proteomes" id="UP000321291"/>
    </source>
</evidence>
<reference evidence="5 6" key="1">
    <citation type="journal article" date="2017" name="Int. J. Syst. Evol. Microbiol.">
        <title>Arachidicoccus ginsenosidivorans sp. nov., with ginsenoside-converting activity isolated from ginseng cultivating soil.</title>
        <authorList>
            <person name="Siddiqi M.Z."/>
            <person name="Aslam Z."/>
            <person name="Im W.T."/>
        </authorList>
    </citation>
    <scope>NUCLEOTIDE SEQUENCE [LARGE SCALE GENOMIC DNA]</scope>
    <source>
        <strain evidence="5 6">Gsoil 809</strain>
    </source>
</reference>
<proteinExistence type="inferred from homology"/>
<dbReference type="Proteomes" id="UP000321291">
    <property type="component" value="Chromosome"/>
</dbReference>
<keyword evidence="2" id="KW-0813">Transport</keyword>
<keyword evidence="3" id="KW-0547">Nucleotide-binding</keyword>
<evidence type="ECO:0008006" key="7">
    <source>
        <dbReference type="Google" id="ProtNLM"/>
    </source>
</evidence>
<dbReference type="EMBL" id="CP042434">
    <property type="protein sequence ID" value="QEC73239.1"/>
    <property type="molecule type" value="Genomic_DNA"/>
</dbReference>
<evidence type="ECO:0000313" key="5">
    <source>
        <dbReference type="EMBL" id="QEC73239.1"/>
    </source>
</evidence>
<evidence type="ECO:0000256" key="2">
    <source>
        <dbReference type="ARBA" id="ARBA00022448"/>
    </source>
</evidence>
<dbReference type="RefSeq" id="WP_146785244.1">
    <property type="nucleotide sequence ID" value="NZ_CP042434.1"/>
</dbReference>
<dbReference type="AlphaFoldDB" id="A0A5B8VP84"/>
<keyword evidence="6" id="KW-1185">Reference proteome</keyword>
<dbReference type="Gene3D" id="3.40.50.300">
    <property type="entry name" value="P-loop containing nucleotide triphosphate hydrolases"/>
    <property type="match status" value="1"/>
</dbReference>
<gene>
    <name evidence="5" type="ORF">FSB73_17735</name>
</gene>
<dbReference type="OrthoDB" id="1115710at2"/>
<evidence type="ECO:0000256" key="3">
    <source>
        <dbReference type="ARBA" id="ARBA00022741"/>
    </source>
</evidence>
<dbReference type="InterPro" id="IPR027417">
    <property type="entry name" value="P-loop_NTPase"/>
</dbReference>
<name>A0A5B8VP84_9BACT</name>
<dbReference type="SUPFAM" id="SSF52540">
    <property type="entry name" value="P-loop containing nucleoside triphosphate hydrolases"/>
    <property type="match status" value="1"/>
</dbReference>
<keyword evidence="4" id="KW-0067">ATP-binding</keyword>
<dbReference type="PANTHER" id="PTHR43776:SF7">
    <property type="entry name" value="D,D-DIPEPTIDE TRANSPORT ATP-BINDING PROTEIN DDPF-RELATED"/>
    <property type="match status" value="1"/>
</dbReference>